<dbReference type="Pfam" id="PF00104">
    <property type="entry name" value="Hormone_recep"/>
    <property type="match status" value="1"/>
</dbReference>
<feature type="compositionally biased region" description="Basic and acidic residues" evidence="4">
    <location>
        <begin position="345"/>
        <end position="357"/>
    </location>
</feature>
<evidence type="ECO:0000313" key="7">
    <source>
        <dbReference type="Proteomes" id="UP000829354"/>
    </source>
</evidence>
<name>A0AAE9E7P9_CAEBR</name>
<evidence type="ECO:0000259" key="5">
    <source>
        <dbReference type="PROSITE" id="PS51843"/>
    </source>
</evidence>
<evidence type="ECO:0000256" key="3">
    <source>
        <dbReference type="ARBA" id="ARBA00023170"/>
    </source>
</evidence>
<evidence type="ECO:0000256" key="1">
    <source>
        <dbReference type="ARBA" id="ARBA00023015"/>
    </source>
</evidence>
<accession>A0AAE9E7P9</accession>
<evidence type="ECO:0000256" key="2">
    <source>
        <dbReference type="ARBA" id="ARBA00023163"/>
    </source>
</evidence>
<sequence>MKDPVLNSMPKEAATGESGATPQEICQEKEEDELSRKTKNVKIVVDDEVSSGGKYEPRSTPNNEEQAEFNELVYAYKVHQRMMQLSFSSIEQFLNEHKNGTKTLRKMDPEDVKKLSEVELTGLLYWIEMQKPYGEIPDDDKSILLHRYSVRKLSLDHFYSASKHPEHCSRREFVMNNYTFVPNDRTGFELPEDDDVQIRAKRECFSRTFNRFWKNVIKPFGALKVTDAEIVFLHVMLLWSASNNSHVTAETVKTMTNRREWARTRLSTWYHDHSLENPVERLQKILELLKEIEIVCDMHCEDFVVAKMYEFCDMSKFFYETLCYAPCNADKDHVDPSLFEQFKKYATRDGSKPRPSDDTTPEESAPEGPVNRFAGDIDPTRLVLDQSNLTAVMAPLPDDKGFDLNDLQ</sequence>
<gene>
    <name evidence="6" type="ORF">L5515_002309</name>
</gene>
<dbReference type="Proteomes" id="UP000829354">
    <property type="component" value="Chromosome I"/>
</dbReference>
<proteinExistence type="predicted"/>
<organism evidence="6 7">
    <name type="scientific">Caenorhabditis briggsae</name>
    <dbReference type="NCBI Taxonomy" id="6238"/>
    <lineage>
        <taxon>Eukaryota</taxon>
        <taxon>Metazoa</taxon>
        <taxon>Ecdysozoa</taxon>
        <taxon>Nematoda</taxon>
        <taxon>Chromadorea</taxon>
        <taxon>Rhabditida</taxon>
        <taxon>Rhabditina</taxon>
        <taxon>Rhabditomorpha</taxon>
        <taxon>Rhabditoidea</taxon>
        <taxon>Rhabditidae</taxon>
        <taxon>Peloderinae</taxon>
        <taxon>Caenorhabditis</taxon>
    </lineage>
</organism>
<dbReference type="SUPFAM" id="SSF48508">
    <property type="entry name" value="Nuclear receptor ligand-binding domain"/>
    <property type="match status" value="1"/>
</dbReference>
<dbReference type="AlphaFoldDB" id="A0AAE9E7P9"/>
<dbReference type="SMART" id="SM00430">
    <property type="entry name" value="HOLI"/>
    <property type="match status" value="1"/>
</dbReference>
<dbReference type="EMBL" id="CP092620">
    <property type="protein sequence ID" value="UMM14543.1"/>
    <property type="molecule type" value="Genomic_DNA"/>
</dbReference>
<keyword evidence="2" id="KW-0804">Transcription</keyword>
<dbReference type="Gene3D" id="1.10.565.10">
    <property type="entry name" value="Retinoid X Receptor"/>
    <property type="match status" value="1"/>
</dbReference>
<evidence type="ECO:0000256" key="4">
    <source>
        <dbReference type="SAM" id="MobiDB-lite"/>
    </source>
</evidence>
<feature type="region of interest" description="Disordered" evidence="4">
    <location>
        <begin position="1"/>
        <end position="66"/>
    </location>
</feature>
<keyword evidence="3" id="KW-0675">Receptor</keyword>
<feature type="region of interest" description="Disordered" evidence="4">
    <location>
        <begin position="345"/>
        <end position="377"/>
    </location>
</feature>
<dbReference type="InterPro" id="IPR035500">
    <property type="entry name" value="NHR-like_dom_sf"/>
</dbReference>
<keyword evidence="1" id="KW-0805">Transcription regulation</keyword>
<protein>
    <recommendedName>
        <fullName evidence="5">NR LBD domain-containing protein</fullName>
    </recommendedName>
</protein>
<keyword evidence="7" id="KW-1185">Reference proteome</keyword>
<dbReference type="PANTHER" id="PTHR46587:SF5">
    <property type="entry name" value="NUCLEAR HORMONE RECEPTOR FAMILY"/>
    <property type="match status" value="1"/>
</dbReference>
<reference evidence="6 7" key="1">
    <citation type="submission" date="2022-04" db="EMBL/GenBank/DDBJ databases">
        <title>Chromosome-level reference genomes for two strains of Caenorhabditis briggsae: an improved platform for comparative genomics.</title>
        <authorList>
            <person name="Stevens L."/>
            <person name="Andersen E."/>
        </authorList>
    </citation>
    <scope>NUCLEOTIDE SEQUENCE [LARGE SCALE GENOMIC DNA]</scope>
    <source>
        <strain evidence="6">VX34</strain>
        <tissue evidence="6">Whole-organism</tissue>
    </source>
</reference>
<feature type="domain" description="NR LBD" evidence="5">
    <location>
        <begin position="64"/>
        <end position="325"/>
    </location>
</feature>
<dbReference type="InterPro" id="IPR000536">
    <property type="entry name" value="Nucl_hrmn_rcpt_lig-bd"/>
</dbReference>
<evidence type="ECO:0000313" key="6">
    <source>
        <dbReference type="EMBL" id="UMM14543.1"/>
    </source>
</evidence>
<dbReference type="PROSITE" id="PS51843">
    <property type="entry name" value="NR_LBD"/>
    <property type="match status" value="1"/>
</dbReference>
<dbReference type="PANTHER" id="PTHR46587">
    <property type="entry name" value="NUCLEAR HORMONE RECEPTOR FAMILY"/>
    <property type="match status" value="1"/>
</dbReference>